<keyword evidence="2" id="KW-1185">Reference proteome</keyword>
<dbReference type="RefSeq" id="WP_173190877.1">
    <property type="nucleotide sequence ID" value="NZ_CBDDTD010000002.1"/>
</dbReference>
<evidence type="ECO:0000313" key="1">
    <source>
        <dbReference type="EMBL" id="MEX4010621.1"/>
    </source>
</evidence>
<accession>A0ABV3X125</accession>
<name>A0ABV3X125_9HYPH</name>
<reference evidence="1 2" key="1">
    <citation type="submission" date="2024-01" db="EMBL/GenBank/DDBJ databases">
        <title>New evidence supports the origin of RcGTA from prophage.</title>
        <authorList>
            <person name="Xu Y."/>
            <person name="Liu B."/>
            <person name="Chen F."/>
        </authorList>
    </citation>
    <scope>NUCLEOTIDE SEQUENCE [LARGE SCALE GENOMIC DNA]</scope>
    <source>
        <strain evidence="1 2">CBW1107-2</strain>
    </source>
</reference>
<sequence>MRPSYSAARHNLEEAYRLLPGDDELSVKSRQALSILIDAMLAQEFAVDGESAKVIEFPRRMRSGTG</sequence>
<evidence type="ECO:0000313" key="2">
    <source>
        <dbReference type="Proteomes" id="UP001559025"/>
    </source>
</evidence>
<proteinExistence type="predicted"/>
<dbReference type="Proteomes" id="UP001559025">
    <property type="component" value="Unassembled WGS sequence"/>
</dbReference>
<comment type="caution">
    <text evidence="1">The sequence shown here is derived from an EMBL/GenBank/DDBJ whole genome shotgun (WGS) entry which is preliminary data.</text>
</comment>
<gene>
    <name evidence="1" type="ORF">V1479_25260</name>
</gene>
<protein>
    <submittedName>
        <fullName evidence="1">Uncharacterized protein</fullName>
    </submittedName>
</protein>
<dbReference type="EMBL" id="JAZHFV010000018">
    <property type="protein sequence ID" value="MEX4010621.1"/>
    <property type="molecule type" value="Genomic_DNA"/>
</dbReference>
<organism evidence="1 2">
    <name type="scientific">Neoaquamicrobium sediminum</name>
    <dbReference type="NCBI Taxonomy" id="1849104"/>
    <lineage>
        <taxon>Bacteria</taxon>
        <taxon>Pseudomonadati</taxon>
        <taxon>Pseudomonadota</taxon>
        <taxon>Alphaproteobacteria</taxon>
        <taxon>Hyphomicrobiales</taxon>
        <taxon>Phyllobacteriaceae</taxon>
        <taxon>Neoaquamicrobium</taxon>
    </lineage>
</organism>